<organism evidence="1 2">
    <name type="scientific">Elaeophora elaphi</name>
    <dbReference type="NCBI Taxonomy" id="1147741"/>
    <lineage>
        <taxon>Eukaryota</taxon>
        <taxon>Metazoa</taxon>
        <taxon>Ecdysozoa</taxon>
        <taxon>Nematoda</taxon>
        <taxon>Chromadorea</taxon>
        <taxon>Rhabditida</taxon>
        <taxon>Spirurina</taxon>
        <taxon>Spiruromorpha</taxon>
        <taxon>Filarioidea</taxon>
        <taxon>Onchocercidae</taxon>
        <taxon>Elaeophora</taxon>
    </lineage>
</organism>
<accession>A0A0R3S5H7</accession>
<dbReference type="Proteomes" id="UP000050640">
    <property type="component" value="Unplaced"/>
</dbReference>
<sequence>MIFRHPKRTLVYLVFHVSKNLDQKRRKKSIER</sequence>
<dbReference type="WBParaSite" id="EEL_0001004601-mRNA-1">
    <property type="protein sequence ID" value="EEL_0001004601-mRNA-1"/>
    <property type="gene ID" value="EEL_0001004601"/>
</dbReference>
<dbReference type="AlphaFoldDB" id="A0A0R3S5H7"/>
<protein>
    <submittedName>
        <fullName evidence="2">Uncharacterized protein</fullName>
    </submittedName>
</protein>
<reference evidence="2" key="1">
    <citation type="submission" date="2017-02" db="UniProtKB">
        <authorList>
            <consortium name="WormBaseParasite"/>
        </authorList>
    </citation>
    <scope>IDENTIFICATION</scope>
</reference>
<name>A0A0R3S5H7_9BILA</name>
<evidence type="ECO:0000313" key="1">
    <source>
        <dbReference type="Proteomes" id="UP000050640"/>
    </source>
</evidence>
<keyword evidence="1" id="KW-1185">Reference proteome</keyword>
<evidence type="ECO:0000313" key="2">
    <source>
        <dbReference type="WBParaSite" id="EEL_0001004601-mRNA-1"/>
    </source>
</evidence>
<proteinExistence type="predicted"/>